<name>A0A7W6HAH2_9HYPH</name>
<organism evidence="1 2">
    <name type="scientific">Aurantimonas endophytica</name>
    <dbReference type="NCBI Taxonomy" id="1522175"/>
    <lineage>
        <taxon>Bacteria</taxon>
        <taxon>Pseudomonadati</taxon>
        <taxon>Pseudomonadota</taxon>
        <taxon>Alphaproteobacteria</taxon>
        <taxon>Hyphomicrobiales</taxon>
        <taxon>Aurantimonadaceae</taxon>
        <taxon>Aurantimonas</taxon>
    </lineage>
</organism>
<sequence>MDHHLNEPAARAAINAVEASTAALNDALQRAAELGVPMEIDIIQADHATGRREVVARVVRAETGRRPEDLNSSNDD</sequence>
<dbReference type="Proteomes" id="UP000588647">
    <property type="component" value="Unassembled WGS sequence"/>
</dbReference>
<evidence type="ECO:0000313" key="1">
    <source>
        <dbReference type="EMBL" id="MBB4001538.1"/>
    </source>
</evidence>
<keyword evidence="1" id="KW-0808">Transferase</keyword>
<keyword evidence="1" id="KW-0548">Nucleotidyltransferase</keyword>
<reference evidence="1 2" key="1">
    <citation type="submission" date="2020-08" db="EMBL/GenBank/DDBJ databases">
        <title>Genomic Encyclopedia of Type Strains, Phase IV (KMG-IV): sequencing the most valuable type-strain genomes for metagenomic binning, comparative biology and taxonomic classification.</title>
        <authorList>
            <person name="Goeker M."/>
        </authorList>
    </citation>
    <scope>NUCLEOTIDE SEQUENCE [LARGE SCALE GENOMIC DNA]</scope>
    <source>
        <strain evidence="1 2">DSM 103570</strain>
    </source>
</reference>
<dbReference type="GO" id="GO:0016779">
    <property type="term" value="F:nucleotidyltransferase activity"/>
    <property type="evidence" value="ECO:0007669"/>
    <property type="project" value="UniProtKB-KW"/>
</dbReference>
<protein>
    <submittedName>
        <fullName evidence="1">2-phospho-L-lactate guanylyltransferase (CobY/MobA/RfbA family)</fullName>
    </submittedName>
</protein>
<proteinExistence type="predicted"/>
<comment type="caution">
    <text evidence="1">The sequence shown here is derived from an EMBL/GenBank/DDBJ whole genome shotgun (WGS) entry which is preliminary data.</text>
</comment>
<gene>
    <name evidence="1" type="ORF">GGR03_000585</name>
</gene>
<keyword evidence="2" id="KW-1185">Reference proteome</keyword>
<dbReference type="EMBL" id="JACIEM010000001">
    <property type="protein sequence ID" value="MBB4001538.1"/>
    <property type="molecule type" value="Genomic_DNA"/>
</dbReference>
<evidence type="ECO:0000313" key="2">
    <source>
        <dbReference type="Proteomes" id="UP000588647"/>
    </source>
</evidence>
<accession>A0A7W6HAH2</accession>
<dbReference type="AlphaFoldDB" id="A0A7W6HAH2"/>
<dbReference type="RefSeq" id="WP_183206056.1">
    <property type="nucleotide sequence ID" value="NZ_JAAAMM010000001.1"/>
</dbReference>